<accession>A0A368RW30</accession>
<reference evidence="1" key="2">
    <citation type="submission" date="2015-07" db="EMBL/GenBank/DDBJ databases">
        <authorList>
            <person name="Noorani M."/>
        </authorList>
    </citation>
    <scope>NUCLEOTIDE SEQUENCE</scope>
    <source>
        <strain evidence="1">Yugu1</strain>
    </source>
</reference>
<organism evidence="1">
    <name type="scientific">Setaria italica</name>
    <name type="common">Foxtail millet</name>
    <name type="synonym">Panicum italicum</name>
    <dbReference type="NCBI Taxonomy" id="4555"/>
    <lineage>
        <taxon>Eukaryota</taxon>
        <taxon>Viridiplantae</taxon>
        <taxon>Streptophyta</taxon>
        <taxon>Embryophyta</taxon>
        <taxon>Tracheophyta</taxon>
        <taxon>Spermatophyta</taxon>
        <taxon>Magnoliopsida</taxon>
        <taxon>Liliopsida</taxon>
        <taxon>Poales</taxon>
        <taxon>Poaceae</taxon>
        <taxon>PACMAD clade</taxon>
        <taxon>Panicoideae</taxon>
        <taxon>Panicodae</taxon>
        <taxon>Paniceae</taxon>
        <taxon>Cenchrinae</taxon>
        <taxon>Setaria</taxon>
    </lineage>
</organism>
<protein>
    <submittedName>
        <fullName evidence="1">Uncharacterized protein</fullName>
    </submittedName>
</protein>
<dbReference type="AlphaFoldDB" id="A0A368RW30"/>
<dbReference type="EMBL" id="CM003534">
    <property type="protein sequence ID" value="RCV34427.1"/>
    <property type="molecule type" value="Genomic_DNA"/>
</dbReference>
<reference evidence="1" key="1">
    <citation type="journal article" date="2012" name="Nat. Biotechnol.">
        <title>Reference genome sequence of the model plant Setaria.</title>
        <authorList>
            <person name="Bennetzen J.L."/>
            <person name="Schmutz J."/>
            <person name="Wang H."/>
            <person name="Percifield R."/>
            <person name="Hawkins J."/>
            <person name="Pontaroli A.C."/>
            <person name="Estep M."/>
            <person name="Feng L."/>
            <person name="Vaughn J.N."/>
            <person name="Grimwood J."/>
            <person name="Jenkins J."/>
            <person name="Barry K."/>
            <person name="Lindquist E."/>
            <person name="Hellsten U."/>
            <person name="Deshpande S."/>
            <person name="Wang X."/>
            <person name="Wu X."/>
            <person name="Mitros T."/>
            <person name="Triplett J."/>
            <person name="Yang X."/>
            <person name="Ye C.Y."/>
            <person name="Mauro-Herrera M."/>
            <person name="Wang L."/>
            <person name="Li P."/>
            <person name="Sharma M."/>
            <person name="Sharma R."/>
            <person name="Ronald P.C."/>
            <person name="Panaud O."/>
            <person name="Kellogg E.A."/>
            <person name="Brutnell T.P."/>
            <person name="Doust A.N."/>
            <person name="Tuskan G.A."/>
            <person name="Rokhsar D."/>
            <person name="Devos K.M."/>
        </authorList>
    </citation>
    <scope>NUCLEOTIDE SEQUENCE [LARGE SCALE GENOMIC DNA]</scope>
    <source>
        <strain evidence="1">Yugu1</strain>
    </source>
</reference>
<sequence>MWLWNQKSNKVAATNVSLMFLCSLGSRNLVFARKFHFHQGQ</sequence>
<proteinExistence type="predicted"/>
<name>A0A368RW30_SETIT</name>
<evidence type="ECO:0000313" key="1">
    <source>
        <dbReference type="EMBL" id="RCV34427.1"/>
    </source>
</evidence>
<gene>
    <name evidence="1" type="ORF">SETIT_7G159000v2</name>
</gene>